<keyword evidence="3" id="KW-1185">Reference proteome</keyword>
<organism evidence="2 3">
    <name type="scientific">Knipowitschia caucasica</name>
    <name type="common">Caucasian dwarf goby</name>
    <name type="synonym">Pomatoschistus caucasicus</name>
    <dbReference type="NCBI Taxonomy" id="637954"/>
    <lineage>
        <taxon>Eukaryota</taxon>
        <taxon>Metazoa</taxon>
        <taxon>Chordata</taxon>
        <taxon>Craniata</taxon>
        <taxon>Vertebrata</taxon>
        <taxon>Euteleostomi</taxon>
        <taxon>Actinopterygii</taxon>
        <taxon>Neopterygii</taxon>
        <taxon>Teleostei</taxon>
        <taxon>Neoteleostei</taxon>
        <taxon>Acanthomorphata</taxon>
        <taxon>Gobiaria</taxon>
        <taxon>Gobiiformes</taxon>
        <taxon>Gobioidei</taxon>
        <taxon>Gobiidae</taxon>
        <taxon>Gobiinae</taxon>
        <taxon>Knipowitschia</taxon>
    </lineage>
</organism>
<accession>A0AAV2LBM2</accession>
<dbReference type="AlphaFoldDB" id="A0AAV2LBM2"/>
<feature type="compositionally biased region" description="Basic and acidic residues" evidence="1">
    <location>
        <begin position="28"/>
        <end position="44"/>
    </location>
</feature>
<reference evidence="2 3" key="1">
    <citation type="submission" date="2024-04" db="EMBL/GenBank/DDBJ databases">
        <authorList>
            <person name="Waldvogel A.-M."/>
            <person name="Schoenle A."/>
        </authorList>
    </citation>
    <scope>NUCLEOTIDE SEQUENCE [LARGE SCALE GENOMIC DNA]</scope>
</reference>
<dbReference type="EMBL" id="OZ035844">
    <property type="protein sequence ID" value="CAL1598508.1"/>
    <property type="molecule type" value="Genomic_DNA"/>
</dbReference>
<name>A0AAV2LBM2_KNICA</name>
<sequence>MRIGGSGYGYGVSSASVVRVAVPNQNSKQDKDAAFASGDKDLSRPDSTSIDLIQKHCTRDVHLPDSIVSLPNAVRSVAIIESSPFWRLRPGL</sequence>
<evidence type="ECO:0000256" key="1">
    <source>
        <dbReference type="SAM" id="MobiDB-lite"/>
    </source>
</evidence>
<feature type="region of interest" description="Disordered" evidence="1">
    <location>
        <begin position="26"/>
        <end position="47"/>
    </location>
</feature>
<evidence type="ECO:0000313" key="3">
    <source>
        <dbReference type="Proteomes" id="UP001497482"/>
    </source>
</evidence>
<evidence type="ECO:0000313" key="2">
    <source>
        <dbReference type="EMBL" id="CAL1598508.1"/>
    </source>
</evidence>
<gene>
    <name evidence="2" type="ORF">KC01_LOCUS26881</name>
</gene>
<dbReference type="Proteomes" id="UP001497482">
    <property type="component" value="Chromosome 22"/>
</dbReference>
<protein>
    <submittedName>
        <fullName evidence="2">Uncharacterized protein</fullName>
    </submittedName>
</protein>
<proteinExistence type="predicted"/>